<comment type="caution">
    <text evidence="2">The sequence shown here is derived from an EMBL/GenBank/DDBJ whole genome shotgun (WGS) entry which is preliminary data.</text>
</comment>
<accession>X1CWA1</accession>
<gene>
    <name evidence="2" type="ORF">S01H4_24825</name>
</gene>
<dbReference type="InterPro" id="IPR013985">
    <property type="entry name" value="Ald_Fedxn_OxRdtase_dom3"/>
</dbReference>
<dbReference type="AlphaFoldDB" id="X1CWA1"/>
<dbReference type="EMBL" id="BART01011726">
    <property type="protein sequence ID" value="GAG88446.1"/>
    <property type="molecule type" value="Genomic_DNA"/>
</dbReference>
<protein>
    <recommendedName>
        <fullName evidence="1">Aldehyde ferredoxin oxidoreductase C-terminal domain-containing protein</fullName>
    </recommendedName>
</protein>
<evidence type="ECO:0000313" key="2">
    <source>
        <dbReference type="EMBL" id="GAG88446.1"/>
    </source>
</evidence>
<dbReference type="Gene3D" id="1.10.599.10">
    <property type="entry name" value="Aldehyde Ferredoxin Oxidoreductase Protein, subunit A, domain 3"/>
    <property type="match status" value="1"/>
</dbReference>
<evidence type="ECO:0000259" key="1">
    <source>
        <dbReference type="Pfam" id="PF01314"/>
    </source>
</evidence>
<dbReference type="InterPro" id="IPR001203">
    <property type="entry name" value="OxRdtase_Ald_Fedxn_C"/>
</dbReference>
<feature type="non-terminal residue" evidence="2">
    <location>
        <position position="291"/>
    </location>
</feature>
<proteinExistence type="predicted"/>
<dbReference type="PANTHER" id="PTHR30038:SF0">
    <property type="entry name" value="TUNGSTEN-CONTAINING ALDEHYDE FERREDOXIN OXIDOREDUCTASE"/>
    <property type="match status" value="1"/>
</dbReference>
<feature type="domain" description="Aldehyde ferredoxin oxidoreductase C-terminal" evidence="1">
    <location>
        <begin position="30"/>
        <end position="258"/>
    </location>
</feature>
<dbReference type="Pfam" id="PF01314">
    <property type="entry name" value="AFOR_C"/>
    <property type="match status" value="1"/>
</dbReference>
<feature type="non-terminal residue" evidence="2">
    <location>
        <position position="1"/>
    </location>
</feature>
<reference evidence="2" key="1">
    <citation type="journal article" date="2014" name="Front. Microbiol.">
        <title>High frequency of phylogenetically diverse reductive dehalogenase-homologous genes in deep subseafloor sedimentary metagenomes.</title>
        <authorList>
            <person name="Kawai M."/>
            <person name="Futagami T."/>
            <person name="Toyoda A."/>
            <person name="Takaki Y."/>
            <person name="Nishi S."/>
            <person name="Hori S."/>
            <person name="Arai W."/>
            <person name="Tsubouchi T."/>
            <person name="Morono Y."/>
            <person name="Uchiyama I."/>
            <person name="Ito T."/>
            <person name="Fujiyama A."/>
            <person name="Inagaki F."/>
            <person name="Takami H."/>
        </authorList>
    </citation>
    <scope>NUCLEOTIDE SEQUENCE</scope>
    <source>
        <strain evidence="2">Expedition CK06-06</strain>
    </source>
</reference>
<dbReference type="GO" id="GO:0016625">
    <property type="term" value="F:oxidoreductase activity, acting on the aldehyde or oxo group of donors, iron-sulfur protein as acceptor"/>
    <property type="evidence" value="ECO:0007669"/>
    <property type="project" value="InterPro"/>
</dbReference>
<dbReference type="SUPFAM" id="SSF48310">
    <property type="entry name" value="Aldehyde ferredoxin oxidoreductase, C-terminal domains"/>
    <property type="match status" value="1"/>
</dbReference>
<dbReference type="InterPro" id="IPR036021">
    <property type="entry name" value="Tungsten_al_ferr_oxy-like_C"/>
</dbReference>
<name>X1CWA1_9ZZZZ</name>
<organism evidence="2">
    <name type="scientific">marine sediment metagenome</name>
    <dbReference type="NCBI Taxonomy" id="412755"/>
    <lineage>
        <taxon>unclassified sequences</taxon>
        <taxon>metagenomes</taxon>
        <taxon>ecological metagenomes</taxon>
    </lineage>
</organism>
<dbReference type="PANTHER" id="PTHR30038">
    <property type="entry name" value="ALDEHYDE FERREDOXIN OXIDOREDUCTASE"/>
    <property type="match status" value="1"/>
</dbReference>
<dbReference type="GO" id="GO:0051536">
    <property type="term" value="F:iron-sulfur cluster binding"/>
    <property type="evidence" value="ECO:0007669"/>
    <property type="project" value="InterPro"/>
</dbReference>
<dbReference type="InterPro" id="IPR051919">
    <property type="entry name" value="W-dependent_AOR"/>
</dbReference>
<sequence>DRFGVYADIDAGVDRKYKLEFINNGIDRHFDPRNSIIYGIPWAIDNKDPNSHDLTTIKIAEEILGQSGKLSGQLFGSPEITDESFDPHILTKGKAFFCRFVMIRNILKNSLTLCDSIFPNYVSPIMKKGYLGDLALESKIYSSITGNRVSMDELDKQAEGVLNLQRAITIREWQTKNMRGKLTDIDNLSPTGKTLRGHDNLAGHLFNRPKKFKWLDKTHIIPQLSRKKYEEAKSMFYKEMGWDYNGAPTESTLKKFKLEYVAAELKAKKPSYLSIKNDKVVIVNAGETWGK</sequence>
<dbReference type="GO" id="GO:0009055">
    <property type="term" value="F:electron transfer activity"/>
    <property type="evidence" value="ECO:0007669"/>
    <property type="project" value="InterPro"/>
</dbReference>